<dbReference type="PRINTS" id="PR01590">
    <property type="entry name" value="HTHFIS"/>
</dbReference>
<dbReference type="Gene3D" id="3.40.50.2300">
    <property type="match status" value="1"/>
</dbReference>
<evidence type="ECO:0000259" key="8">
    <source>
        <dbReference type="PROSITE" id="PS50110"/>
    </source>
</evidence>
<name>Q30X50_OLEA2</name>
<accession>Q30X50</accession>
<dbReference type="EMBL" id="CP000112">
    <property type="protein sequence ID" value="ABB39746.1"/>
    <property type="molecule type" value="Genomic_DNA"/>
</dbReference>
<dbReference type="InterPro" id="IPR025662">
    <property type="entry name" value="Sigma_54_int_dom_ATP-bd_1"/>
</dbReference>
<sequence length="483" mass="53502">MRIMIIDDNTNSLQSLSVVLSDLGHDPDAFSSPVDALRQARQQYYPLVITDIRMPEMDGLSLLTELKAHPATGSSDVVLITGHGDMHTAVEALRKGAYDYLAKPINARELAAVVERSAEHQALLLENKDLRQNLDARVDKVTGTLKADLEKVRSRLKRVVGIGNVVAQAPAMRRAMDEARIFHRDPTVPVLLEGETGTGKEVLARLIHYGDTGTETPFVAINCAAIPHDLFEAELFGHEEGAYTGSRSGGSPGKLEAADTGTLFLDEVADLPLQLQPKLLRVLEEHTFYRVGGVKKRTFKARVICAANQNLAQLVEQGAFRRDLYHRLTVGHITLPPLRSRPEDIPLLAEMFLLREASRKKKLFREIAPEALAMLQQHRWPGNVRELENAIERAVLINDGHLLQPRHLRFLQEHTPQEAPCTSAACTCALTPEALTLPEGGLDLEGLITQIMRKAVDKFDGNKSKAAAYLGISRFALHRRLQK</sequence>
<evidence type="ECO:0000256" key="3">
    <source>
        <dbReference type="ARBA" id="ARBA00023015"/>
    </source>
</evidence>
<evidence type="ECO:0000259" key="7">
    <source>
        <dbReference type="PROSITE" id="PS50045"/>
    </source>
</evidence>
<organism evidence="9 10">
    <name type="scientific">Oleidesulfovibrio alaskensis (strain ATCC BAA-1058 / DSM 17464 / G20)</name>
    <name type="common">Desulfovibrio alaskensis</name>
    <dbReference type="NCBI Taxonomy" id="207559"/>
    <lineage>
        <taxon>Bacteria</taxon>
        <taxon>Pseudomonadati</taxon>
        <taxon>Thermodesulfobacteriota</taxon>
        <taxon>Desulfovibrionia</taxon>
        <taxon>Desulfovibrionales</taxon>
        <taxon>Desulfovibrionaceae</taxon>
        <taxon>Oleidesulfovibrio</taxon>
    </lineage>
</organism>
<dbReference type="GO" id="GO:0000160">
    <property type="term" value="P:phosphorelay signal transduction system"/>
    <property type="evidence" value="ECO:0007669"/>
    <property type="project" value="InterPro"/>
</dbReference>
<dbReference type="InterPro" id="IPR011006">
    <property type="entry name" value="CheY-like_superfamily"/>
</dbReference>
<dbReference type="InterPro" id="IPR001789">
    <property type="entry name" value="Sig_transdc_resp-reg_receiver"/>
</dbReference>
<dbReference type="GO" id="GO:0043565">
    <property type="term" value="F:sequence-specific DNA binding"/>
    <property type="evidence" value="ECO:0007669"/>
    <property type="project" value="InterPro"/>
</dbReference>
<keyword evidence="5" id="KW-0804">Transcription</keyword>
<evidence type="ECO:0000313" key="9">
    <source>
        <dbReference type="EMBL" id="ABB39746.1"/>
    </source>
</evidence>
<dbReference type="Proteomes" id="UP000002710">
    <property type="component" value="Chromosome"/>
</dbReference>
<keyword evidence="4" id="KW-0238">DNA-binding</keyword>
<dbReference type="PROSITE" id="PS00676">
    <property type="entry name" value="SIGMA54_INTERACT_2"/>
    <property type="match status" value="1"/>
</dbReference>
<dbReference type="InterPro" id="IPR027417">
    <property type="entry name" value="P-loop_NTPase"/>
</dbReference>
<dbReference type="HOGENOM" id="CLU_000445_0_6_7"/>
<dbReference type="PANTHER" id="PTHR32071">
    <property type="entry name" value="TRANSCRIPTIONAL REGULATORY PROTEIN"/>
    <property type="match status" value="1"/>
</dbReference>
<dbReference type="GO" id="GO:0006355">
    <property type="term" value="P:regulation of DNA-templated transcription"/>
    <property type="evidence" value="ECO:0007669"/>
    <property type="project" value="InterPro"/>
</dbReference>
<dbReference type="Pfam" id="PF00158">
    <property type="entry name" value="Sigma54_activat"/>
    <property type="match status" value="1"/>
</dbReference>
<feature type="modified residue" description="4-aspartylphosphate" evidence="6">
    <location>
        <position position="51"/>
    </location>
</feature>
<dbReference type="PROSITE" id="PS00688">
    <property type="entry name" value="SIGMA54_INTERACT_3"/>
    <property type="match status" value="1"/>
</dbReference>
<dbReference type="GO" id="GO:0005524">
    <property type="term" value="F:ATP binding"/>
    <property type="evidence" value="ECO:0007669"/>
    <property type="project" value="UniProtKB-KW"/>
</dbReference>
<feature type="domain" description="Response regulatory" evidence="8">
    <location>
        <begin position="2"/>
        <end position="118"/>
    </location>
</feature>
<keyword evidence="6" id="KW-0597">Phosphoprotein</keyword>
<dbReference type="CDD" id="cd00009">
    <property type="entry name" value="AAA"/>
    <property type="match status" value="1"/>
</dbReference>
<reference evidence="9 10" key="1">
    <citation type="journal article" date="2011" name="J. Bacteriol.">
        <title>Complete genome sequence and updated annotation of Desulfovibrio alaskensis G20.</title>
        <authorList>
            <person name="Hauser L.J."/>
            <person name="Land M.L."/>
            <person name="Brown S.D."/>
            <person name="Larimer F."/>
            <person name="Keller K.L."/>
            <person name="Rapp-Giles B.J."/>
            <person name="Price M.N."/>
            <person name="Lin M."/>
            <person name="Bruce D.C."/>
            <person name="Detter J.C."/>
            <person name="Tapia R."/>
            <person name="Han C.S."/>
            <person name="Goodwin L.A."/>
            <person name="Cheng J.F."/>
            <person name="Pitluck S."/>
            <person name="Copeland A."/>
            <person name="Lucas S."/>
            <person name="Nolan M."/>
            <person name="Lapidus A.L."/>
            <person name="Palumbo A.V."/>
            <person name="Wall J.D."/>
        </authorList>
    </citation>
    <scope>NUCLEOTIDE SEQUENCE [LARGE SCALE GENOMIC DNA]</scope>
    <source>
        <strain evidence="10">ATCC BAA 1058 / DSM 17464 / G20</strain>
    </source>
</reference>
<evidence type="ECO:0000256" key="1">
    <source>
        <dbReference type="ARBA" id="ARBA00022741"/>
    </source>
</evidence>
<keyword evidence="2" id="KW-0067">ATP-binding</keyword>
<dbReference type="SUPFAM" id="SSF46689">
    <property type="entry name" value="Homeodomain-like"/>
    <property type="match status" value="1"/>
</dbReference>
<dbReference type="InterPro" id="IPR058031">
    <property type="entry name" value="AAA_lid_NorR"/>
</dbReference>
<evidence type="ECO:0000313" key="10">
    <source>
        <dbReference type="Proteomes" id="UP000002710"/>
    </source>
</evidence>
<dbReference type="SMART" id="SM00448">
    <property type="entry name" value="REC"/>
    <property type="match status" value="1"/>
</dbReference>
<dbReference type="Gene3D" id="3.40.50.300">
    <property type="entry name" value="P-loop containing nucleotide triphosphate hydrolases"/>
    <property type="match status" value="1"/>
</dbReference>
<dbReference type="AlphaFoldDB" id="Q30X50"/>
<proteinExistence type="predicted"/>
<dbReference type="STRING" id="207559.Dde_2952"/>
<dbReference type="InterPro" id="IPR025943">
    <property type="entry name" value="Sigma_54_int_dom_ATP-bd_2"/>
</dbReference>
<evidence type="ECO:0000256" key="6">
    <source>
        <dbReference type="PROSITE-ProRule" id="PRU00169"/>
    </source>
</evidence>
<dbReference type="PROSITE" id="PS00675">
    <property type="entry name" value="SIGMA54_INTERACT_1"/>
    <property type="match status" value="1"/>
</dbReference>
<keyword evidence="3" id="KW-0805">Transcription regulation</keyword>
<dbReference type="Gene3D" id="1.10.8.60">
    <property type="match status" value="1"/>
</dbReference>
<keyword evidence="1" id="KW-0547">Nucleotide-binding</keyword>
<dbReference type="eggNOG" id="COG2204">
    <property type="taxonomic scope" value="Bacteria"/>
</dbReference>
<dbReference type="SMART" id="SM00382">
    <property type="entry name" value="AAA"/>
    <property type="match status" value="1"/>
</dbReference>
<protein>
    <submittedName>
        <fullName evidence="9">Two component, sigma54 specific, transcriptional regulator, Fis family</fullName>
    </submittedName>
</protein>
<keyword evidence="10" id="KW-1185">Reference proteome</keyword>
<dbReference type="Gene3D" id="1.10.10.60">
    <property type="entry name" value="Homeodomain-like"/>
    <property type="match status" value="1"/>
</dbReference>
<dbReference type="InterPro" id="IPR003593">
    <property type="entry name" value="AAA+_ATPase"/>
</dbReference>
<dbReference type="InterPro" id="IPR002197">
    <property type="entry name" value="HTH_Fis"/>
</dbReference>
<dbReference type="PROSITE" id="PS50045">
    <property type="entry name" value="SIGMA54_INTERACT_4"/>
    <property type="match status" value="1"/>
</dbReference>
<dbReference type="Pfam" id="PF02954">
    <property type="entry name" value="HTH_8"/>
    <property type="match status" value="1"/>
</dbReference>
<dbReference type="KEGG" id="dde:Dde_2952"/>
<dbReference type="InterPro" id="IPR002078">
    <property type="entry name" value="Sigma_54_int"/>
</dbReference>
<dbReference type="RefSeq" id="WP_011368724.1">
    <property type="nucleotide sequence ID" value="NC_007519.1"/>
</dbReference>
<evidence type="ECO:0000256" key="4">
    <source>
        <dbReference type="ARBA" id="ARBA00023125"/>
    </source>
</evidence>
<feature type="domain" description="Sigma-54 factor interaction" evidence="7">
    <location>
        <begin position="165"/>
        <end position="396"/>
    </location>
</feature>
<gene>
    <name evidence="9" type="ordered locus">Dde_2952</name>
</gene>
<dbReference type="InterPro" id="IPR025944">
    <property type="entry name" value="Sigma_54_int_dom_CS"/>
</dbReference>
<dbReference type="FunFam" id="3.40.50.300:FF:000006">
    <property type="entry name" value="DNA-binding transcriptional regulator NtrC"/>
    <property type="match status" value="1"/>
</dbReference>
<dbReference type="InterPro" id="IPR009057">
    <property type="entry name" value="Homeodomain-like_sf"/>
</dbReference>
<evidence type="ECO:0000256" key="5">
    <source>
        <dbReference type="ARBA" id="ARBA00023163"/>
    </source>
</evidence>
<dbReference type="SUPFAM" id="SSF52540">
    <property type="entry name" value="P-loop containing nucleoside triphosphate hydrolases"/>
    <property type="match status" value="1"/>
</dbReference>
<dbReference type="Pfam" id="PF00072">
    <property type="entry name" value="Response_reg"/>
    <property type="match status" value="1"/>
</dbReference>
<dbReference type="PROSITE" id="PS50110">
    <property type="entry name" value="RESPONSE_REGULATORY"/>
    <property type="match status" value="1"/>
</dbReference>
<evidence type="ECO:0000256" key="2">
    <source>
        <dbReference type="ARBA" id="ARBA00022840"/>
    </source>
</evidence>
<dbReference type="SUPFAM" id="SSF52172">
    <property type="entry name" value="CheY-like"/>
    <property type="match status" value="1"/>
</dbReference>
<dbReference type="Pfam" id="PF25601">
    <property type="entry name" value="AAA_lid_14"/>
    <property type="match status" value="1"/>
</dbReference>